<feature type="transmembrane region" description="Helical" evidence="2">
    <location>
        <begin position="357"/>
        <end position="376"/>
    </location>
</feature>
<dbReference type="InterPro" id="IPR021460">
    <property type="entry name" value="DUF3112"/>
</dbReference>
<reference evidence="3" key="2">
    <citation type="submission" date="2021-01" db="EMBL/GenBank/DDBJ databases">
        <authorList>
            <person name="Schikora-Tamarit M.A."/>
        </authorList>
    </citation>
    <scope>NUCLEOTIDE SEQUENCE</scope>
    <source>
        <strain evidence="3">CBS6075</strain>
    </source>
</reference>
<feature type="transmembrane region" description="Helical" evidence="2">
    <location>
        <begin position="168"/>
        <end position="192"/>
    </location>
</feature>
<reference evidence="3" key="1">
    <citation type="journal article" date="2021" name="Open Biol.">
        <title>Shared evolutionary footprints suggest mitochondrial oxidative damage underlies multiple complex I losses in fungi.</title>
        <authorList>
            <person name="Schikora-Tamarit M.A."/>
            <person name="Marcet-Houben M."/>
            <person name="Nosek J."/>
            <person name="Gabaldon T."/>
        </authorList>
    </citation>
    <scope>NUCLEOTIDE SEQUENCE</scope>
    <source>
        <strain evidence="3">CBS6075</strain>
    </source>
</reference>
<dbReference type="OrthoDB" id="3357002at2759"/>
<evidence type="ECO:0000256" key="2">
    <source>
        <dbReference type="SAM" id="Phobius"/>
    </source>
</evidence>
<dbReference type="AlphaFoldDB" id="A0A9P8P652"/>
<feature type="region of interest" description="Disordered" evidence="1">
    <location>
        <begin position="407"/>
        <end position="427"/>
    </location>
</feature>
<evidence type="ECO:0000256" key="1">
    <source>
        <dbReference type="SAM" id="MobiDB-lite"/>
    </source>
</evidence>
<dbReference type="PANTHER" id="PTHR35184:SF1">
    <property type="entry name" value="INTEGRAL MEMBRANE PROTEIN"/>
    <property type="match status" value="1"/>
</dbReference>
<feature type="transmembrane region" description="Helical" evidence="2">
    <location>
        <begin position="134"/>
        <end position="156"/>
    </location>
</feature>
<comment type="caution">
    <text evidence="3">The sequence shown here is derived from an EMBL/GenBank/DDBJ whole genome shotgun (WGS) entry which is preliminary data.</text>
</comment>
<name>A0A9P8P652_9ASCO</name>
<feature type="transmembrane region" description="Helical" evidence="2">
    <location>
        <begin position="322"/>
        <end position="345"/>
    </location>
</feature>
<keyword evidence="2" id="KW-0812">Transmembrane</keyword>
<dbReference type="PANTHER" id="PTHR35184">
    <property type="entry name" value="YALI0C10208P"/>
    <property type="match status" value="1"/>
</dbReference>
<organism evidence="3 4">
    <name type="scientific">Ogataea philodendri</name>
    <dbReference type="NCBI Taxonomy" id="1378263"/>
    <lineage>
        <taxon>Eukaryota</taxon>
        <taxon>Fungi</taxon>
        <taxon>Dikarya</taxon>
        <taxon>Ascomycota</taxon>
        <taxon>Saccharomycotina</taxon>
        <taxon>Pichiomycetes</taxon>
        <taxon>Pichiales</taxon>
        <taxon>Pichiaceae</taxon>
        <taxon>Ogataea</taxon>
    </lineage>
</organism>
<gene>
    <name evidence="3" type="ORF">OGAPHI_004181</name>
</gene>
<accession>A0A9P8P652</accession>
<dbReference type="Proteomes" id="UP000769157">
    <property type="component" value="Unassembled WGS sequence"/>
</dbReference>
<feature type="transmembrane region" description="Helical" evidence="2">
    <location>
        <begin position="98"/>
        <end position="119"/>
    </location>
</feature>
<feature type="transmembrane region" description="Helical" evidence="2">
    <location>
        <begin position="65"/>
        <end position="86"/>
    </location>
</feature>
<dbReference type="GeneID" id="70236146"/>
<evidence type="ECO:0000313" key="3">
    <source>
        <dbReference type="EMBL" id="KAH3665992.1"/>
    </source>
</evidence>
<dbReference type="RefSeq" id="XP_046061196.1">
    <property type="nucleotide sequence ID" value="XM_046205231.1"/>
</dbReference>
<proteinExistence type="predicted"/>
<evidence type="ECO:0000313" key="4">
    <source>
        <dbReference type="Proteomes" id="UP000769157"/>
    </source>
</evidence>
<sequence>MSEVISLLKSYTNNAADGTGIVKLVDITKKALHLKSNSQIPSTLVDYVKGQQQAQFGSYPDHKDVAPSSVFTAVFFLLMLGHLYIFTRNSTRGHWFPLSLAFAFYCLLRLLGFALRIAWAKDILRLHVGIASEVLLILPTVFLASFNLVLAQRIFTWKHPVGGNCKPFWYIMLAIYSIVAAVVIMTIVAGTVPYLYLLSQSHYDMCRNVVKATSIMICIYSVLAILLVLSAFLIPSSSKDRSSLVFQPFWIKSFSPTYFVDKHAAQEGRRLFVLRHGPAATSSKRTILRGRFFHSDTELGDLEEFETSDSNFSSRHNSSISLIALTSICVLIGAMFRCVGLFLNQTYANQSWIFKPVVMYMFWGYLETAVNVLYLYGRVDLRFYRPDRIPKSQITKVSSNIESSLTEDKRDLVSGPSSAHDGPATTF</sequence>
<dbReference type="Pfam" id="PF11309">
    <property type="entry name" value="DUF3112"/>
    <property type="match status" value="1"/>
</dbReference>
<keyword evidence="4" id="KW-1185">Reference proteome</keyword>
<feature type="transmembrane region" description="Helical" evidence="2">
    <location>
        <begin position="212"/>
        <end position="234"/>
    </location>
</feature>
<protein>
    <submittedName>
        <fullName evidence="3">Uncharacterized protein</fullName>
    </submittedName>
</protein>
<keyword evidence="2" id="KW-0472">Membrane</keyword>
<dbReference type="EMBL" id="JAEUBE010000295">
    <property type="protein sequence ID" value="KAH3665992.1"/>
    <property type="molecule type" value="Genomic_DNA"/>
</dbReference>
<keyword evidence="2" id="KW-1133">Transmembrane helix</keyword>